<name>A0ABP0MT85_9DINO</name>
<evidence type="ECO:0000256" key="1">
    <source>
        <dbReference type="SAM" id="MobiDB-lite"/>
    </source>
</evidence>
<protein>
    <submittedName>
        <fullName evidence="2">Uncharacterized protein</fullName>
    </submittedName>
</protein>
<feature type="compositionally biased region" description="Pro residues" evidence="1">
    <location>
        <begin position="87"/>
        <end position="106"/>
    </location>
</feature>
<comment type="caution">
    <text evidence="2">The sequence shown here is derived from an EMBL/GenBank/DDBJ whole genome shotgun (WGS) entry which is preliminary data.</text>
</comment>
<proteinExistence type="predicted"/>
<feature type="compositionally biased region" description="Acidic residues" evidence="1">
    <location>
        <begin position="41"/>
        <end position="50"/>
    </location>
</feature>
<evidence type="ECO:0000313" key="3">
    <source>
        <dbReference type="Proteomes" id="UP001642484"/>
    </source>
</evidence>
<dbReference type="Proteomes" id="UP001642484">
    <property type="component" value="Unassembled WGS sequence"/>
</dbReference>
<keyword evidence="3" id="KW-1185">Reference proteome</keyword>
<dbReference type="EMBL" id="CAXAMN010019480">
    <property type="protein sequence ID" value="CAK9054413.1"/>
    <property type="molecule type" value="Genomic_DNA"/>
</dbReference>
<sequence>MADPDDGEAVTSDPYMMGDSLANDGEEEVPQAVKEWRVKEEEEEEEWEWDASESWWWWSYDAWHEQAKAEPEEEEEVEEEVEEGVKPLPPPPVPPPRLPPPPPPPMEVASSASSSRWSSGWENRGTKGKGKGWKGRGQRKGHGYYSYNHRGEQIYIDSWGHEKPMLAVILEQFTLRGGQQVQREKGYLELASQAIDANLRMAKAVEKMAERR</sequence>
<organism evidence="2 3">
    <name type="scientific">Durusdinium trenchii</name>
    <dbReference type="NCBI Taxonomy" id="1381693"/>
    <lineage>
        <taxon>Eukaryota</taxon>
        <taxon>Sar</taxon>
        <taxon>Alveolata</taxon>
        <taxon>Dinophyceae</taxon>
        <taxon>Suessiales</taxon>
        <taxon>Symbiodiniaceae</taxon>
        <taxon>Durusdinium</taxon>
    </lineage>
</organism>
<reference evidence="2 3" key="1">
    <citation type="submission" date="2024-02" db="EMBL/GenBank/DDBJ databases">
        <authorList>
            <person name="Chen Y."/>
            <person name="Shah S."/>
            <person name="Dougan E. K."/>
            <person name="Thang M."/>
            <person name="Chan C."/>
        </authorList>
    </citation>
    <scope>NUCLEOTIDE SEQUENCE [LARGE SCALE GENOMIC DNA]</scope>
</reference>
<feature type="compositionally biased region" description="Acidic residues" evidence="1">
    <location>
        <begin position="71"/>
        <end position="82"/>
    </location>
</feature>
<accession>A0ABP0MT85</accession>
<feature type="compositionally biased region" description="Low complexity" evidence="1">
    <location>
        <begin position="107"/>
        <end position="119"/>
    </location>
</feature>
<feature type="region of interest" description="Disordered" evidence="1">
    <location>
        <begin position="66"/>
        <end position="137"/>
    </location>
</feature>
<feature type="compositionally biased region" description="Basic residues" evidence="1">
    <location>
        <begin position="126"/>
        <end position="137"/>
    </location>
</feature>
<feature type="region of interest" description="Disordered" evidence="1">
    <location>
        <begin position="1"/>
        <end position="50"/>
    </location>
</feature>
<evidence type="ECO:0000313" key="2">
    <source>
        <dbReference type="EMBL" id="CAK9054413.1"/>
    </source>
</evidence>
<gene>
    <name evidence="2" type="ORF">CCMP2556_LOCUS27210</name>
</gene>